<dbReference type="EMBL" id="SDHY01000007">
    <property type="protein sequence ID" value="RXK47179.1"/>
    <property type="molecule type" value="Genomic_DNA"/>
</dbReference>
<evidence type="ECO:0000313" key="1">
    <source>
        <dbReference type="EMBL" id="RXK47179.1"/>
    </source>
</evidence>
<protein>
    <submittedName>
        <fullName evidence="1">Uncharacterized protein</fullName>
    </submittedName>
</protein>
<dbReference type="Proteomes" id="UP000289455">
    <property type="component" value="Unassembled WGS sequence"/>
</dbReference>
<accession>A0A4Q1BXS8</accession>
<dbReference type="RefSeq" id="WP_129027859.1">
    <property type="nucleotide sequence ID" value="NZ_SDHY01000007.1"/>
</dbReference>
<keyword evidence="2" id="KW-1185">Reference proteome</keyword>
<comment type="caution">
    <text evidence="1">The sequence shown here is derived from an EMBL/GenBank/DDBJ whole genome shotgun (WGS) entry which is preliminary data.</text>
</comment>
<gene>
    <name evidence="1" type="ORF">ESB04_11330</name>
</gene>
<evidence type="ECO:0000313" key="2">
    <source>
        <dbReference type="Proteomes" id="UP000289455"/>
    </source>
</evidence>
<organism evidence="1 2">
    <name type="scientific">Aquirufa rosea</name>
    <dbReference type="NCBI Taxonomy" id="2509241"/>
    <lineage>
        <taxon>Bacteria</taxon>
        <taxon>Pseudomonadati</taxon>
        <taxon>Bacteroidota</taxon>
        <taxon>Cytophagia</taxon>
        <taxon>Cytophagales</taxon>
        <taxon>Flectobacillaceae</taxon>
        <taxon>Aquirufa</taxon>
    </lineage>
</organism>
<name>A0A4Q1BXS8_9BACT</name>
<dbReference type="OrthoDB" id="1907165at2"/>
<sequence length="131" mass="14018">MNPHDIVTENQLKITFDEASNSIIISTPCGNSIELNDSLKCVKLSDVYNNSISLNSEGIQIHSSKNVHISGIEIKLDAQTNLDLKASNDINSEALNINQAAFSQFKAQGSASAELSSSIQTTVKGAIVNIN</sequence>
<proteinExistence type="predicted"/>
<reference evidence="1 2" key="1">
    <citation type="submission" date="2019-01" db="EMBL/GenBank/DDBJ databases">
        <title>Cytophagaceae bacterium strain CAR-16.</title>
        <authorList>
            <person name="Chen W.-M."/>
        </authorList>
    </citation>
    <scope>NUCLEOTIDE SEQUENCE [LARGE SCALE GENOMIC DNA]</scope>
    <source>
        <strain evidence="1 2">CAR-16</strain>
    </source>
</reference>
<dbReference type="AlphaFoldDB" id="A0A4Q1BXS8"/>